<proteinExistence type="predicted"/>
<gene>
    <name evidence="1" type="ORF">DPMN_060186</name>
</gene>
<organism evidence="1 2">
    <name type="scientific">Dreissena polymorpha</name>
    <name type="common">Zebra mussel</name>
    <name type="synonym">Mytilus polymorpha</name>
    <dbReference type="NCBI Taxonomy" id="45954"/>
    <lineage>
        <taxon>Eukaryota</taxon>
        <taxon>Metazoa</taxon>
        <taxon>Spiralia</taxon>
        <taxon>Lophotrochozoa</taxon>
        <taxon>Mollusca</taxon>
        <taxon>Bivalvia</taxon>
        <taxon>Autobranchia</taxon>
        <taxon>Heteroconchia</taxon>
        <taxon>Euheterodonta</taxon>
        <taxon>Imparidentia</taxon>
        <taxon>Neoheterodontei</taxon>
        <taxon>Myida</taxon>
        <taxon>Dreissenoidea</taxon>
        <taxon>Dreissenidae</taxon>
        <taxon>Dreissena</taxon>
    </lineage>
</organism>
<reference evidence="1" key="2">
    <citation type="submission" date="2020-11" db="EMBL/GenBank/DDBJ databases">
        <authorList>
            <person name="McCartney M.A."/>
            <person name="Auch B."/>
            <person name="Kono T."/>
            <person name="Mallez S."/>
            <person name="Becker A."/>
            <person name="Gohl D.M."/>
            <person name="Silverstein K.A.T."/>
            <person name="Koren S."/>
            <person name="Bechman K.B."/>
            <person name="Herman A."/>
            <person name="Abrahante J.E."/>
            <person name="Garbe J."/>
        </authorList>
    </citation>
    <scope>NUCLEOTIDE SEQUENCE</scope>
    <source>
        <strain evidence="1">Duluth1</strain>
        <tissue evidence="1">Whole animal</tissue>
    </source>
</reference>
<dbReference type="AlphaFoldDB" id="A0A9D4C553"/>
<name>A0A9D4C553_DREPO</name>
<evidence type="ECO:0000313" key="2">
    <source>
        <dbReference type="Proteomes" id="UP000828390"/>
    </source>
</evidence>
<comment type="caution">
    <text evidence="1">The sequence shown here is derived from an EMBL/GenBank/DDBJ whole genome shotgun (WGS) entry which is preliminary data.</text>
</comment>
<keyword evidence="2" id="KW-1185">Reference proteome</keyword>
<evidence type="ECO:0000313" key="1">
    <source>
        <dbReference type="EMBL" id="KAH3717400.1"/>
    </source>
</evidence>
<accession>A0A9D4C553</accession>
<dbReference type="EMBL" id="JAIWYP010000013">
    <property type="protein sequence ID" value="KAH3717400.1"/>
    <property type="molecule type" value="Genomic_DNA"/>
</dbReference>
<sequence>MTEVNDTIKGHEVIESATMEEIHEVISATEAGVTEINATVIKYQQGIESVTMEGSDEVTSVTEASVKEFKATVIKGQQVI</sequence>
<protein>
    <submittedName>
        <fullName evidence="1">Uncharacterized protein</fullName>
    </submittedName>
</protein>
<dbReference type="Proteomes" id="UP000828390">
    <property type="component" value="Unassembled WGS sequence"/>
</dbReference>
<reference evidence="1" key="1">
    <citation type="journal article" date="2019" name="bioRxiv">
        <title>The Genome of the Zebra Mussel, Dreissena polymorpha: A Resource for Invasive Species Research.</title>
        <authorList>
            <person name="McCartney M.A."/>
            <person name="Auch B."/>
            <person name="Kono T."/>
            <person name="Mallez S."/>
            <person name="Zhang Y."/>
            <person name="Obille A."/>
            <person name="Becker A."/>
            <person name="Abrahante J.E."/>
            <person name="Garbe J."/>
            <person name="Badalamenti J.P."/>
            <person name="Herman A."/>
            <person name="Mangelson H."/>
            <person name="Liachko I."/>
            <person name="Sullivan S."/>
            <person name="Sone E.D."/>
            <person name="Koren S."/>
            <person name="Silverstein K.A.T."/>
            <person name="Beckman K.B."/>
            <person name="Gohl D.M."/>
        </authorList>
    </citation>
    <scope>NUCLEOTIDE SEQUENCE</scope>
    <source>
        <strain evidence="1">Duluth1</strain>
        <tissue evidence="1">Whole animal</tissue>
    </source>
</reference>